<dbReference type="GO" id="GO:0005655">
    <property type="term" value="C:nucleolar ribonuclease P complex"/>
    <property type="evidence" value="ECO:0007669"/>
    <property type="project" value="TreeGrafter"/>
</dbReference>
<dbReference type="GO" id="GO:0006364">
    <property type="term" value="P:rRNA processing"/>
    <property type="evidence" value="ECO:0007669"/>
    <property type="project" value="InterPro"/>
</dbReference>
<name>A0A2V1DJQ7_9PLEO</name>
<evidence type="ECO:0000313" key="2">
    <source>
        <dbReference type="EMBL" id="PVH98417.1"/>
    </source>
</evidence>
<dbReference type="GO" id="GO:0004526">
    <property type="term" value="F:ribonuclease P activity"/>
    <property type="evidence" value="ECO:0007669"/>
    <property type="project" value="TreeGrafter"/>
</dbReference>
<dbReference type="InterPro" id="IPR013241">
    <property type="entry name" value="RNase_P_Pop3"/>
</dbReference>
<dbReference type="PANTHER" id="PTHR28272:SF1">
    <property type="entry name" value="RIBONUCLEASES P_MRP PROTEIN SUBUNIT POP3"/>
    <property type="match status" value="1"/>
</dbReference>
<evidence type="ECO:0000313" key="3">
    <source>
        <dbReference type="Proteomes" id="UP000244855"/>
    </source>
</evidence>
<dbReference type="PANTHER" id="PTHR28272">
    <property type="entry name" value="RIBONUCLEASES P/MRP PROTEIN SUBUNIT POP3"/>
    <property type="match status" value="1"/>
</dbReference>
<reference evidence="2 3" key="1">
    <citation type="journal article" date="2018" name="Sci. Rep.">
        <title>Comparative genomics provides insights into the lifestyle and reveals functional heterogeneity of dark septate endophytic fungi.</title>
        <authorList>
            <person name="Knapp D.G."/>
            <person name="Nemeth J.B."/>
            <person name="Barry K."/>
            <person name="Hainaut M."/>
            <person name="Henrissat B."/>
            <person name="Johnson J."/>
            <person name="Kuo A."/>
            <person name="Lim J.H.P."/>
            <person name="Lipzen A."/>
            <person name="Nolan M."/>
            <person name="Ohm R.A."/>
            <person name="Tamas L."/>
            <person name="Grigoriev I.V."/>
            <person name="Spatafora J.W."/>
            <person name="Nagy L.G."/>
            <person name="Kovacs G.M."/>
        </authorList>
    </citation>
    <scope>NUCLEOTIDE SEQUENCE [LARGE SCALE GENOMIC DNA]</scope>
    <source>
        <strain evidence="2 3">DSE2036</strain>
    </source>
</reference>
<dbReference type="EMBL" id="KZ805414">
    <property type="protein sequence ID" value="PVH98417.1"/>
    <property type="molecule type" value="Genomic_DNA"/>
</dbReference>
<dbReference type="GO" id="GO:0034965">
    <property type="term" value="P:intronic box C/D snoRNA processing"/>
    <property type="evidence" value="ECO:0007669"/>
    <property type="project" value="TreeGrafter"/>
</dbReference>
<feature type="compositionally biased region" description="Basic and acidic residues" evidence="1">
    <location>
        <begin position="101"/>
        <end position="133"/>
    </location>
</feature>
<dbReference type="OrthoDB" id="20109at2759"/>
<dbReference type="GO" id="GO:0005829">
    <property type="term" value="C:cytosol"/>
    <property type="evidence" value="ECO:0007669"/>
    <property type="project" value="TreeGrafter"/>
</dbReference>
<protein>
    <submittedName>
        <fullName evidence="2">Uncharacterized protein</fullName>
    </submittedName>
</protein>
<feature type="region of interest" description="Disordered" evidence="1">
    <location>
        <begin position="20"/>
        <end position="77"/>
    </location>
</feature>
<gene>
    <name evidence="2" type="ORF">DM02DRAFT_673424</name>
</gene>
<dbReference type="GO" id="GO:0000171">
    <property type="term" value="F:ribonuclease MRP activity"/>
    <property type="evidence" value="ECO:0007669"/>
    <property type="project" value="TreeGrafter"/>
</dbReference>
<dbReference type="STRING" id="97972.A0A2V1DJQ7"/>
<accession>A0A2V1DJQ7</accession>
<dbReference type="AlphaFoldDB" id="A0A2V1DJQ7"/>
<keyword evidence="3" id="KW-1185">Reference proteome</keyword>
<sequence>MFGFFPKVSQVATKFLLQPLGDHRKTHIHPSKGKSRKRKRKQQQPQPSSSEANNIQHEESTDTNSTNPPPPPPEIKTHILIGLNSITRHLEALVAQNTQNLHEHSSKENNQEKLDQKKETKPINDTKEKDQQEKQQNPAPLLRRISILVLPHPNPSLSLAHAHIPPLIQLSTLSTPPLPSSPQPANSDQTQKTYTIPLPTTAEAALASALHIPRVGALAILDGAPGAEALVEYVKGNVGDDGVVECKWVAEAMGAAWRGVKIVS</sequence>
<evidence type="ECO:0000256" key="1">
    <source>
        <dbReference type="SAM" id="MobiDB-lite"/>
    </source>
</evidence>
<proteinExistence type="predicted"/>
<dbReference type="GO" id="GO:0008033">
    <property type="term" value="P:tRNA processing"/>
    <property type="evidence" value="ECO:0007669"/>
    <property type="project" value="InterPro"/>
</dbReference>
<feature type="compositionally biased region" description="Basic residues" evidence="1">
    <location>
        <begin position="24"/>
        <end position="42"/>
    </location>
</feature>
<organism evidence="2 3">
    <name type="scientific">Periconia macrospinosa</name>
    <dbReference type="NCBI Taxonomy" id="97972"/>
    <lineage>
        <taxon>Eukaryota</taxon>
        <taxon>Fungi</taxon>
        <taxon>Dikarya</taxon>
        <taxon>Ascomycota</taxon>
        <taxon>Pezizomycotina</taxon>
        <taxon>Dothideomycetes</taxon>
        <taxon>Pleosporomycetidae</taxon>
        <taxon>Pleosporales</taxon>
        <taxon>Massarineae</taxon>
        <taxon>Periconiaceae</taxon>
        <taxon>Periconia</taxon>
    </lineage>
</organism>
<feature type="region of interest" description="Disordered" evidence="1">
    <location>
        <begin position="99"/>
        <end position="140"/>
    </location>
</feature>
<dbReference type="GO" id="GO:0000172">
    <property type="term" value="C:ribonuclease MRP complex"/>
    <property type="evidence" value="ECO:0007669"/>
    <property type="project" value="TreeGrafter"/>
</dbReference>
<dbReference type="Proteomes" id="UP000244855">
    <property type="component" value="Unassembled WGS sequence"/>
</dbReference>